<comment type="subcellular location">
    <subcellularLocation>
        <location evidence="1 7">Cell membrane</location>
        <topology evidence="1 7">Multi-pass membrane protein</topology>
    </subcellularLocation>
</comment>
<comment type="similarity">
    <text evidence="7">Belongs to the binding-protein-dependent transport system permease family.</text>
</comment>
<keyword evidence="4 7" id="KW-0812">Transmembrane</keyword>
<name>A0A150MBX7_9BACI</name>
<dbReference type="GO" id="GO:0005886">
    <property type="term" value="C:plasma membrane"/>
    <property type="evidence" value="ECO:0007669"/>
    <property type="project" value="UniProtKB-SubCell"/>
</dbReference>
<dbReference type="Gene3D" id="1.10.3720.10">
    <property type="entry name" value="MetI-like"/>
    <property type="match status" value="1"/>
</dbReference>
<dbReference type="RefSeq" id="WP_061568193.1">
    <property type="nucleotide sequence ID" value="NZ_LQYT01000016.1"/>
</dbReference>
<gene>
    <name evidence="9" type="ORF">B4135_1534</name>
</gene>
<dbReference type="InterPro" id="IPR050901">
    <property type="entry name" value="BP-dep_ABC_trans_perm"/>
</dbReference>
<dbReference type="AlphaFoldDB" id="A0A150MBX7"/>
<dbReference type="Pfam" id="PF00528">
    <property type="entry name" value="BPD_transp_1"/>
    <property type="match status" value="1"/>
</dbReference>
<feature type="transmembrane region" description="Helical" evidence="7">
    <location>
        <begin position="102"/>
        <end position="127"/>
    </location>
</feature>
<evidence type="ECO:0000313" key="9">
    <source>
        <dbReference type="EMBL" id="KYD21908.1"/>
    </source>
</evidence>
<dbReference type="EMBL" id="LQYT01000016">
    <property type="protein sequence ID" value="KYD21908.1"/>
    <property type="molecule type" value="Genomic_DNA"/>
</dbReference>
<comment type="caution">
    <text evidence="9">The sequence shown here is derived from an EMBL/GenBank/DDBJ whole genome shotgun (WGS) entry which is preliminary data.</text>
</comment>
<evidence type="ECO:0000256" key="5">
    <source>
        <dbReference type="ARBA" id="ARBA00022989"/>
    </source>
</evidence>
<protein>
    <recommendedName>
        <fullName evidence="8">ABC transmembrane type-1 domain-containing protein</fullName>
    </recommendedName>
</protein>
<keyword evidence="2 7" id="KW-0813">Transport</keyword>
<feature type="transmembrane region" description="Helical" evidence="7">
    <location>
        <begin position="179"/>
        <end position="202"/>
    </location>
</feature>
<feature type="transmembrane region" description="Helical" evidence="7">
    <location>
        <begin position="237"/>
        <end position="258"/>
    </location>
</feature>
<evidence type="ECO:0000259" key="8">
    <source>
        <dbReference type="PROSITE" id="PS50928"/>
    </source>
</evidence>
<evidence type="ECO:0000256" key="4">
    <source>
        <dbReference type="ARBA" id="ARBA00022692"/>
    </source>
</evidence>
<feature type="transmembrane region" description="Helical" evidence="7">
    <location>
        <begin position="7"/>
        <end position="29"/>
    </location>
</feature>
<sequence>MRKFGYGILYVLFGFIAVVQIYPIFWLFLFSLKDNREIFAGSPFALPSQFRWENYQKVWEGGIGNYFFNSVWITVAATVITVLLASMTTFAITRMKWKLSKFVLGLFMIGLMIPIHSALIPLFNMYLRMNLIDHPLSLVLTYVAYNLPITVMIMLGFYSTIPREIEEAAIIDGCSVNKLFFRIILPMTTPVITTTAIINMIYNWNEFVFVNTFISSDKYKTLTVGMQNFIGQYMTDWGPIGATLIISILPIIIAFVFFSDKIVEGMSSTAIKG</sequence>
<feature type="domain" description="ABC transmembrane type-1" evidence="8">
    <location>
        <begin position="67"/>
        <end position="258"/>
    </location>
</feature>
<reference evidence="9 10" key="1">
    <citation type="submission" date="2016-01" db="EMBL/GenBank/DDBJ databases">
        <title>Draft Genome Sequences of Seven Thermophilic Sporeformers Isolated from Foods.</title>
        <authorList>
            <person name="Berendsen E.M."/>
            <person name="Wells-Bennik M.H."/>
            <person name="Krawcyk A.O."/>
            <person name="De Jong A."/>
            <person name="Holsappel S."/>
            <person name="Eijlander R.T."/>
            <person name="Kuipers O.P."/>
        </authorList>
    </citation>
    <scope>NUCLEOTIDE SEQUENCE [LARGE SCALE GENOMIC DNA]</scope>
    <source>
        <strain evidence="9 10">B4135</strain>
    </source>
</reference>
<keyword evidence="3" id="KW-1003">Cell membrane</keyword>
<dbReference type="InterPro" id="IPR000515">
    <property type="entry name" value="MetI-like"/>
</dbReference>
<proteinExistence type="inferred from homology"/>
<evidence type="ECO:0000256" key="2">
    <source>
        <dbReference type="ARBA" id="ARBA00022448"/>
    </source>
</evidence>
<dbReference type="STRING" id="301148.B4135_1534"/>
<dbReference type="InterPro" id="IPR035906">
    <property type="entry name" value="MetI-like_sf"/>
</dbReference>
<evidence type="ECO:0000256" key="6">
    <source>
        <dbReference type="ARBA" id="ARBA00023136"/>
    </source>
</evidence>
<feature type="transmembrane region" description="Helical" evidence="7">
    <location>
        <begin position="66"/>
        <end position="90"/>
    </location>
</feature>
<keyword evidence="6 7" id="KW-0472">Membrane</keyword>
<dbReference type="Proteomes" id="UP000075683">
    <property type="component" value="Unassembled WGS sequence"/>
</dbReference>
<evidence type="ECO:0000256" key="3">
    <source>
        <dbReference type="ARBA" id="ARBA00022475"/>
    </source>
</evidence>
<evidence type="ECO:0000256" key="7">
    <source>
        <dbReference type="RuleBase" id="RU363032"/>
    </source>
</evidence>
<feature type="transmembrane region" description="Helical" evidence="7">
    <location>
        <begin position="139"/>
        <end position="158"/>
    </location>
</feature>
<evidence type="ECO:0000313" key="10">
    <source>
        <dbReference type="Proteomes" id="UP000075683"/>
    </source>
</evidence>
<evidence type="ECO:0000256" key="1">
    <source>
        <dbReference type="ARBA" id="ARBA00004651"/>
    </source>
</evidence>
<dbReference type="SUPFAM" id="SSF161098">
    <property type="entry name" value="MetI-like"/>
    <property type="match status" value="1"/>
</dbReference>
<dbReference type="CDD" id="cd06261">
    <property type="entry name" value="TM_PBP2"/>
    <property type="match status" value="1"/>
</dbReference>
<keyword evidence="5 7" id="KW-1133">Transmembrane helix</keyword>
<dbReference type="PANTHER" id="PTHR32243">
    <property type="entry name" value="MALTOSE TRANSPORT SYSTEM PERMEASE-RELATED"/>
    <property type="match status" value="1"/>
</dbReference>
<dbReference type="GO" id="GO:0055085">
    <property type="term" value="P:transmembrane transport"/>
    <property type="evidence" value="ECO:0007669"/>
    <property type="project" value="InterPro"/>
</dbReference>
<dbReference type="PROSITE" id="PS50928">
    <property type="entry name" value="ABC_TM1"/>
    <property type="match status" value="1"/>
</dbReference>
<dbReference type="OrthoDB" id="187395at2"/>
<dbReference type="PANTHER" id="PTHR32243:SF24">
    <property type="entry name" value="DIACETYLCHITOBIOSE UPTAKE SYSTEM PERMEASE PROTEIN NGCG"/>
    <property type="match status" value="1"/>
</dbReference>
<accession>A0A150MBX7</accession>
<organism evidence="9 10">
    <name type="scientific">Caldibacillus debilis</name>
    <dbReference type="NCBI Taxonomy" id="301148"/>
    <lineage>
        <taxon>Bacteria</taxon>
        <taxon>Bacillati</taxon>
        <taxon>Bacillota</taxon>
        <taxon>Bacilli</taxon>
        <taxon>Bacillales</taxon>
        <taxon>Bacillaceae</taxon>
        <taxon>Caldibacillus</taxon>
    </lineage>
</organism>
<dbReference type="PATRIC" id="fig|301148.3.peg.1024"/>